<feature type="compositionally biased region" description="Pro residues" evidence="1">
    <location>
        <begin position="365"/>
        <end position="374"/>
    </location>
</feature>
<dbReference type="InterPro" id="IPR049326">
    <property type="entry name" value="Rhodopsin_dom_fungi"/>
</dbReference>
<keyword evidence="2" id="KW-0472">Membrane</keyword>
<accession>A0A0D1W108</accession>
<dbReference type="OrthoDB" id="3918601at2759"/>
<dbReference type="STRING" id="1016849.A0A0D1W108"/>
<dbReference type="Pfam" id="PF20684">
    <property type="entry name" value="Fung_rhodopsin"/>
    <property type="match status" value="1"/>
</dbReference>
<sequence>MASTAQADDEYHGSLLGILTIVLVGVSLLVVLVRGIARFRISKLVEAADIVLPLALVFALLQSACVRIALSSGLGSHLDSLTADQISLYEKLIYAGNLLFQAVLSLTQVIVVLLIKHVEPQRPVRIGCNCLLGFIAVYSALALSILAFQCTLPTPWVVATNRCVDRETFLTAFIVTSIAIDGITLILLIIMMCKVSTSRDKKIFVCALFGTRLALPIVTIPQIYHLQAVIVSKDPTWDLISFQTWIQIVMNLGIITACLPSLGHVMWEMWTFGTTLRSSWSGQSGKSKDFGHELGLEHAPPQYQEKPHHIDSPGPAFYGDEKEDWTEHILSRVYSIGRSDSTQAVVGEHNSGEHREHPDVQLPRPAHPAYPPPRRQLHGYRIPDILSPVIERSPYIEGMTPQMPGQHWNQDYERPPYPHMQPERTGPPSYAASSHYDEDPSEIDFSEIDIDSYYLGNTQTRPTRSEIALQSMIEDLQKENANVDPAKRWEYGWI</sequence>
<feature type="transmembrane region" description="Helical" evidence="2">
    <location>
        <begin position="168"/>
        <end position="191"/>
    </location>
</feature>
<feature type="domain" description="Rhodopsin" evidence="3">
    <location>
        <begin position="34"/>
        <end position="265"/>
    </location>
</feature>
<feature type="transmembrane region" description="Helical" evidence="2">
    <location>
        <begin position="203"/>
        <end position="224"/>
    </location>
</feature>
<evidence type="ECO:0000256" key="1">
    <source>
        <dbReference type="SAM" id="MobiDB-lite"/>
    </source>
</evidence>
<proteinExistence type="predicted"/>
<gene>
    <name evidence="4" type="ORF">PV11_04530</name>
</gene>
<dbReference type="PANTHER" id="PTHR38794">
    <property type="entry name" value="INTEGRAL MEMBRANE PROTEIN"/>
    <property type="match status" value="1"/>
</dbReference>
<name>A0A0D1W108_9EURO</name>
<keyword evidence="2" id="KW-0812">Transmembrane</keyword>
<keyword evidence="2" id="KW-1133">Transmembrane helix</keyword>
<evidence type="ECO:0000259" key="3">
    <source>
        <dbReference type="Pfam" id="PF20684"/>
    </source>
</evidence>
<dbReference type="PANTHER" id="PTHR38794:SF3">
    <property type="entry name" value="INTEGRAL MEMBRANE PROTEIN"/>
    <property type="match status" value="1"/>
</dbReference>
<reference evidence="4 5" key="1">
    <citation type="submission" date="2015-01" db="EMBL/GenBank/DDBJ databases">
        <title>The Genome Sequence of Exophiala sideris CBS121828.</title>
        <authorList>
            <consortium name="The Broad Institute Genomics Platform"/>
            <person name="Cuomo C."/>
            <person name="de Hoog S."/>
            <person name="Gorbushina A."/>
            <person name="Stielow B."/>
            <person name="Teixiera M."/>
            <person name="Abouelleil A."/>
            <person name="Chapman S.B."/>
            <person name="Priest M."/>
            <person name="Young S.K."/>
            <person name="Wortman J."/>
            <person name="Nusbaum C."/>
            <person name="Birren B."/>
        </authorList>
    </citation>
    <scope>NUCLEOTIDE SEQUENCE [LARGE SCALE GENOMIC DNA]</scope>
    <source>
        <strain evidence="4 5">CBS 121828</strain>
    </source>
</reference>
<dbReference type="HOGENOM" id="CLU_493493_0_0_1"/>
<feature type="transmembrane region" description="Helical" evidence="2">
    <location>
        <begin position="244"/>
        <end position="267"/>
    </location>
</feature>
<feature type="transmembrane region" description="Helical" evidence="2">
    <location>
        <begin position="92"/>
        <end position="114"/>
    </location>
</feature>
<dbReference type="EMBL" id="KN846952">
    <property type="protein sequence ID" value="KIV82415.1"/>
    <property type="molecule type" value="Genomic_DNA"/>
</dbReference>
<protein>
    <recommendedName>
        <fullName evidence="3">Rhodopsin domain-containing protein</fullName>
    </recommendedName>
</protein>
<dbReference type="AlphaFoldDB" id="A0A0D1W108"/>
<organism evidence="4 5">
    <name type="scientific">Exophiala sideris</name>
    <dbReference type="NCBI Taxonomy" id="1016849"/>
    <lineage>
        <taxon>Eukaryota</taxon>
        <taxon>Fungi</taxon>
        <taxon>Dikarya</taxon>
        <taxon>Ascomycota</taxon>
        <taxon>Pezizomycotina</taxon>
        <taxon>Eurotiomycetes</taxon>
        <taxon>Chaetothyriomycetidae</taxon>
        <taxon>Chaetothyriales</taxon>
        <taxon>Herpotrichiellaceae</taxon>
        <taxon>Exophiala</taxon>
    </lineage>
</organism>
<feature type="transmembrane region" description="Helical" evidence="2">
    <location>
        <begin position="15"/>
        <end position="37"/>
    </location>
</feature>
<feature type="region of interest" description="Disordered" evidence="1">
    <location>
        <begin position="400"/>
        <end position="437"/>
    </location>
</feature>
<feature type="region of interest" description="Disordered" evidence="1">
    <location>
        <begin position="348"/>
        <end position="380"/>
    </location>
</feature>
<feature type="transmembrane region" description="Helical" evidence="2">
    <location>
        <begin position="126"/>
        <end position="148"/>
    </location>
</feature>
<evidence type="ECO:0000256" key="2">
    <source>
        <dbReference type="SAM" id="Phobius"/>
    </source>
</evidence>
<evidence type="ECO:0000313" key="4">
    <source>
        <dbReference type="EMBL" id="KIV82415.1"/>
    </source>
</evidence>
<feature type="compositionally biased region" description="Basic and acidic residues" evidence="1">
    <location>
        <begin position="350"/>
        <end position="359"/>
    </location>
</feature>
<evidence type="ECO:0000313" key="5">
    <source>
        <dbReference type="Proteomes" id="UP000053599"/>
    </source>
</evidence>
<feature type="transmembrane region" description="Helical" evidence="2">
    <location>
        <begin position="49"/>
        <end position="72"/>
    </location>
</feature>
<dbReference type="Proteomes" id="UP000053599">
    <property type="component" value="Unassembled WGS sequence"/>
</dbReference>